<reference evidence="8 9" key="1">
    <citation type="submission" date="2015-12" db="EMBL/GenBank/DDBJ databases">
        <title>The genome of Folsomia candida.</title>
        <authorList>
            <person name="Faddeeva A."/>
            <person name="Derks M.F."/>
            <person name="Anvar Y."/>
            <person name="Smit S."/>
            <person name="Van Straalen N."/>
            <person name="Roelofs D."/>
        </authorList>
    </citation>
    <scope>NUCLEOTIDE SEQUENCE [LARGE SCALE GENOMIC DNA]</scope>
    <source>
        <strain evidence="8 9">VU population</strain>
        <tissue evidence="8">Whole body</tissue>
    </source>
</reference>
<keyword evidence="2 6" id="KW-0547">Nucleotide-binding</keyword>
<evidence type="ECO:0000256" key="5">
    <source>
        <dbReference type="ARBA" id="ARBA00037982"/>
    </source>
</evidence>
<evidence type="ECO:0000259" key="7">
    <source>
        <dbReference type="PROSITE" id="PS50011"/>
    </source>
</evidence>
<dbReference type="GO" id="GO:0005634">
    <property type="term" value="C:nucleus"/>
    <property type="evidence" value="ECO:0007669"/>
    <property type="project" value="TreeGrafter"/>
</dbReference>
<evidence type="ECO:0000256" key="1">
    <source>
        <dbReference type="ARBA" id="ARBA00022679"/>
    </source>
</evidence>
<dbReference type="PROSITE" id="PS00108">
    <property type="entry name" value="PROTEIN_KINASE_ST"/>
    <property type="match status" value="1"/>
</dbReference>
<dbReference type="Gene3D" id="1.10.510.10">
    <property type="entry name" value="Transferase(Phosphotransferase) domain 1"/>
    <property type="match status" value="1"/>
</dbReference>
<dbReference type="STRING" id="158441.A0A226DL28"/>
<dbReference type="CDD" id="cd00180">
    <property type="entry name" value="PKc"/>
    <property type="match status" value="1"/>
</dbReference>
<dbReference type="Gene3D" id="3.30.200.20">
    <property type="entry name" value="Phosphorylase Kinase, domain 1"/>
    <property type="match status" value="1"/>
</dbReference>
<dbReference type="InterPro" id="IPR017441">
    <property type="entry name" value="Protein_kinase_ATP_BS"/>
</dbReference>
<dbReference type="InterPro" id="IPR008271">
    <property type="entry name" value="Ser/Thr_kinase_AS"/>
</dbReference>
<dbReference type="OrthoDB" id="543156at2759"/>
<dbReference type="GO" id="GO:0005829">
    <property type="term" value="C:cytosol"/>
    <property type="evidence" value="ECO:0007669"/>
    <property type="project" value="TreeGrafter"/>
</dbReference>
<dbReference type="Proteomes" id="UP000198287">
    <property type="component" value="Unassembled WGS sequence"/>
</dbReference>
<dbReference type="InterPro" id="IPR000719">
    <property type="entry name" value="Prot_kinase_dom"/>
</dbReference>
<dbReference type="GO" id="GO:0004694">
    <property type="term" value="F:eukaryotic translation initiation factor 2alpha kinase activity"/>
    <property type="evidence" value="ECO:0007669"/>
    <property type="project" value="TreeGrafter"/>
</dbReference>
<dbReference type="PROSITE" id="PS00107">
    <property type="entry name" value="PROTEIN_KINASE_ATP"/>
    <property type="match status" value="1"/>
</dbReference>
<feature type="domain" description="Protein kinase" evidence="7">
    <location>
        <begin position="21"/>
        <end position="317"/>
    </location>
</feature>
<dbReference type="Pfam" id="PF00069">
    <property type="entry name" value="Pkinase"/>
    <property type="match status" value="1"/>
</dbReference>
<proteinExistence type="inferred from homology"/>
<keyword evidence="9" id="KW-1185">Reference proteome</keyword>
<comment type="similarity">
    <text evidence="5">Belongs to the protein kinase superfamily. Ser/Thr protein kinase family. GCN2 subfamily.</text>
</comment>
<organism evidence="8 9">
    <name type="scientific">Folsomia candida</name>
    <name type="common">Springtail</name>
    <dbReference type="NCBI Taxonomy" id="158441"/>
    <lineage>
        <taxon>Eukaryota</taxon>
        <taxon>Metazoa</taxon>
        <taxon>Ecdysozoa</taxon>
        <taxon>Arthropoda</taxon>
        <taxon>Hexapoda</taxon>
        <taxon>Collembola</taxon>
        <taxon>Entomobryomorpha</taxon>
        <taxon>Isotomoidea</taxon>
        <taxon>Isotomidae</taxon>
        <taxon>Proisotominae</taxon>
        <taxon>Folsomia</taxon>
    </lineage>
</organism>
<dbReference type="AlphaFoldDB" id="A0A226DL28"/>
<dbReference type="GO" id="GO:0005524">
    <property type="term" value="F:ATP binding"/>
    <property type="evidence" value="ECO:0007669"/>
    <property type="project" value="UniProtKB-UniRule"/>
</dbReference>
<dbReference type="SMART" id="SM00220">
    <property type="entry name" value="S_TKc"/>
    <property type="match status" value="1"/>
</dbReference>
<feature type="binding site" evidence="6">
    <location>
        <position position="49"/>
    </location>
    <ligand>
        <name>ATP</name>
        <dbReference type="ChEBI" id="CHEBI:30616"/>
    </ligand>
</feature>
<evidence type="ECO:0000313" key="9">
    <source>
        <dbReference type="Proteomes" id="UP000198287"/>
    </source>
</evidence>
<sequence>MANTEISAQVKPSFTSLRDELISYQYLGSGSFGTTFKVILPHEESFAVKQVCVEDYKKLFQHEANPMKKILREITILEKLSGGGGCNFVLKYYSHWLEGPDKDDFDKLNSIEDYSSSGPRKNWLFIKTEFCNGGDLMDWMDKNNSPYSRLIRQVRTFIHQLLEALTFIHGQKIVHRDIKPANIFLKKMEVSRNLDLVLGDFGLGRELKEGANKCTTVSVGGETLILPGGSIDGMTNIKAEVLDLLQQPNNGLIFSKLYADQYPLELKLCQKMAEYYHEKRYSSGQALDRFLDREMFMQELETEKKFEAMVRYNVPFPRWKFFGPDAELKMLEDGLTLRNLAHAFWLVGDVVEAIKEYLKDEMENGVENYFDKFGEKLKSVKNVEPSLPLIIVLEDVDEENIFVSISSLLSTFEFTTLIIISRYGYACIEEEVSDMNEPSVQINLDSLNPEAALEMLQSCLDPYINVQEKDYEEVAKLGEISPQLYHHPGLIRAFCDVFKETQPSQNPLSLNSSVNMLLRQKEDLLYSKGKENSLLEEWEKFTLKAFQAEPESLFLLQAMSVCYSAEDSVGHQHLRDLCATLGEVGQGYFGDRKDFGSDDFSDSLHTLMQYGLIKSSCVDMYRMSVPVLKIHPLVRQLVTEQLEASAHGENFLKRMFSIRTMEGLESSIGPPAVLCAVWEWCLTAKTKELKQTQDFRETTVAIVKRCSHFPLCPYSKETLNKLVLTEYIFLDDIKEAFGQDDLAVKILQCHSLLRKLRQDGSYLRPKQGCFENFITLCESLRGEKSLKVKVCNEACPLLALFVMQYPKLASLDKILSWILKSGATGFGLDFVIIAFLSVFDPHRNQSTDMQRNLLAKLGEAMENKYMQVKRMPNKYFFIIQILVLLMEEIAKTTLIKNEDAVKFLANYGKLCRILETQSFKVGIATCNWLIDTDTEDKAIMSWWAEACLLSSRRGLPFIVKVLLNFFRYDINVCNSFLFHFKRDFKKVLSIKLTHADAADLNARAALVPNLMLEYLDNQGILSPIYTELWGLFINFESEALIKHLVSERLQLPVGERDVISLIKGSFFWLTRSSLAELPETLIESLTQKLVNTKLKEFLPQLDGEIDTNFNFLWPLLLFSKSECLHYQSDNFFKNLELIVDSSSGEGLKQMVTIFCKYIHFVDPNNKKILNAALLLLDLLVRKEVKTPMGEEYVHQIVKFYAKTMLKVKYFGVTKLTKKLIPLAYKFDLAHTALSTVCVEILKKLGNPREARVLTNFGRLAEPK</sequence>
<evidence type="ECO:0000313" key="8">
    <source>
        <dbReference type="EMBL" id="OXA46245.1"/>
    </source>
</evidence>
<evidence type="ECO:0000256" key="4">
    <source>
        <dbReference type="ARBA" id="ARBA00022840"/>
    </source>
</evidence>
<dbReference type="EMBL" id="LNIX01000016">
    <property type="protein sequence ID" value="OXA46245.1"/>
    <property type="molecule type" value="Genomic_DNA"/>
</dbReference>
<keyword evidence="1" id="KW-0808">Transferase</keyword>
<evidence type="ECO:0000256" key="2">
    <source>
        <dbReference type="ARBA" id="ARBA00022741"/>
    </source>
</evidence>
<keyword evidence="4 6" id="KW-0067">ATP-binding</keyword>
<protein>
    <submittedName>
        <fullName evidence="8">Interferon-induced, double-stranded RNA-activated protein kinase</fullName>
    </submittedName>
</protein>
<dbReference type="PROSITE" id="PS50011">
    <property type="entry name" value="PROTEIN_KINASE_DOM"/>
    <property type="match status" value="1"/>
</dbReference>
<gene>
    <name evidence="8" type="ORF">Fcan01_19128</name>
</gene>
<dbReference type="SUPFAM" id="SSF56112">
    <property type="entry name" value="Protein kinase-like (PK-like)"/>
    <property type="match status" value="1"/>
</dbReference>
<dbReference type="PANTHER" id="PTHR11042:SF136">
    <property type="entry name" value="EIF-2-ALPHA KINASE GCN2"/>
    <property type="match status" value="1"/>
</dbReference>
<keyword evidence="3 8" id="KW-0418">Kinase</keyword>
<accession>A0A226DL28</accession>
<evidence type="ECO:0000256" key="6">
    <source>
        <dbReference type="PROSITE-ProRule" id="PRU10141"/>
    </source>
</evidence>
<evidence type="ECO:0000256" key="3">
    <source>
        <dbReference type="ARBA" id="ARBA00022777"/>
    </source>
</evidence>
<dbReference type="PANTHER" id="PTHR11042">
    <property type="entry name" value="EUKARYOTIC TRANSLATION INITIATION FACTOR 2-ALPHA KINASE EIF2-ALPHA KINASE -RELATED"/>
    <property type="match status" value="1"/>
</dbReference>
<name>A0A226DL28_FOLCA</name>
<dbReference type="InterPro" id="IPR011009">
    <property type="entry name" value="Kinase-like_dom_sf"/>
</dbReference>
<dbReference type="InterPro" id="IPR050339">
    <property type="entry name" value="CC_SR_Kinase"/>
</dbReference>
<comment type="caution">
    <text evidence="8">The sequence shown here is derived from an EMBL/GenBank/DDBJ whole genome shotgun (WGS) entry which is preliminary data.</text>
</comment>